<gene>
    <name evidence="2" type="ORF">NC797_00425</name>
</gene>
<protein>
    <submittedName>
        <fullName evidence="2">Thioredoxin family protein</fullName>
    </submittedName>
</protein>
<comment type="caution">
    <text evidence="2">The sequence shown here is derived from an EMBL/GenBank/DDBJ whole genome shotgun (WGS) entry which is preliminary data.</text>
</comment>
<dbReference type="Pfam" id="PF00085">
    <property type="entry name" value="Thioredoxin"/>
    <property type="match status" value="1"/>
</dbReference>
<dbReference type="InterPro" id="IPR013766">
    <property type="entry name" value="Thioredoxin_domain"/>
</dbReference>
<accession>A0A9X3WPU2</accession>
<name>A0A9X3WPU2_9BACI</name>
<evidence type="ECO:0000313" key="2">
    <source>
        <dbReference type="EMBL" id="MDC3422970.1"/>
    </source>
</evidence>
<organism evidence="2 3">
    <name type="scientific">Terrihalobacillus insolitus</name>
    <dbReference type="NCBI Taxonomy" id="2950438"/>
    <lineage>
        <taxon>Bacteria</taxon>
        <taxon>Bacillati</taxon>
        <taxon>Bacillota</taxon>
        <taxon>Bacilli</taxon>
        <taxon>Bacillales</taxon>
        <taxon>Bacillaceae</taxon>
        <taxon>Terrihalobacillus</taxon>
    </lineage>
</organism>
<dbReference type="SUPFAM" id="SSF52833">
    <property type="entry name" value="Thioredoxin-like"/>
    <property type="match status" value="1"/>
</dbReference>
<evidence type="ECO:0000259" key="1">
    <source>
        <dbReference type="Pfam" id="PF00085"/>
    </source>
</evidence>
<dbReference type="RefSeq" id="WP_272434607.1">
    <property type="nucleotide sequence ID" value="NZ_JAMQKB010000001.1"/>
</dbReference>
<dbReference type="CDD" id="cd02947">
    <property type="entry name" value="TRX_family"/>
    <property type="match status" value="1"/>
</dbReference>
<keyword evidence="3" id="KW-1185">Reference proteome</keyword>
<evidence type="ECO:0000313" key="3">
    <source>
        <dbReference type="Proteomes" id="UP001145050"/>
    </source>
</evidence>
<dbReference type="AlphaFoldDB" id="A0A9X3WPU2"/>
<dbReference type="Gene3D" id="3.40.30.10">
    <property type="entry name" value="Glutaredoxin"/>
    <property type="match status" value="1"/>
</dbReference>
<dbReference type="EMBL" id="JAMQKB010000001">
    <property type="protein sequence ID" value="MDC3422970.1"/>
    <property type="molecule type" value="Genomic_DNA"/>
</dbReference>
<proteinExistence type="predicted"/>
<sequence>MITFQESVHEIMSDQTAIIFIHTPLCGTCKLARTMLETIEITLDKNIFYDMNGSIYPQFLQDHKVESIPCLMIIVNGEVERKIYAFQSVPYLYDLLKAYIHVGK</sequence>
<feature type="domain" description="Thioredoxin" evidence="1">
    <location>
        <begin position="4"/>
        <end position="83"/>
    </location>
</feature>
<reference evidence="2" key="1">
    <citation type="submission" date="2022-06" db="EMBL/GenBank/DDBJ databases">
        <title>Aquibacillus sp. a new bacterium isolated from soil saline samples.</title>
        <authorList>
            <person name="Galisteo C."/>
            <person name="De La Haba R."/>
            <person name="Sanchez-Porro C."/>
            <person name="Ventosa A."/>
        </authorList>
    </citation>
    <scope>NUCLEOTIDE SEQUENCE</scope>
    <source>
        <strain evidence="2">3ASR75-11</strain>
    </source>
</reference>
<dbReference type="Proteomes" id="UP001145050">
    <property type="component" value="Unassembled WGS sequence"/>
</dbReference>
<dbReference type="InterPro" id="IPR036249">
    <property type="entry name" value="Thioredoxin-like_sf"/>
</dbReference>